<dbReference type="Gene3D" id="2.40.50.1020">
    <property type="entry name" value="LytTr DNA-binding domain"/>
    <property type="match status" value="1"/>
</dbReference>
<evidence type="ECO:0000313" key="4">
    <source>
        <dbReference type="EMBL" id="MBC2843740.1"/>
    </source>
</evidence>
<accession>A0A842ILA4</accession>
<dbReference type="AlphaFoldDB" id="A0A842ILA4"/>
<dbReference type="RefSeq" id="WP_185787456.1">
    <property type="nucleotide sequence ID" value="NZ_JACLCP010000001.1"/>
</dbReference>
<dbReference type="CDD" id="cd00156">
    <property type="entry name" value="REC"/>
    <property type="match status" value="1"/>
</dbReference>
<dbReference type="PROSITE" id="PS50110">
    <property type="entry name" value="RESPONSE_REGULATORY"/>
    <property type="match status" value="1"/>
</dbReference>
<dbReference type="PANTHER" id="PTHR37299">
    <property type="entry name" value="TRANSCRIPTIONAL REGULATOR-RELATED"/>
    <property type="match status" value="1"/>
</dbReference>
<feature type="domain" description="Response regulatory" evidence="2">
    <location>
        <begin position="4"/>
        <end position="114"/>
    </location>
</feature>
<sequence>MTVSCIIIEDSIKQSNVNRALVKEHFSNIDQVFSLEEAKQKLNTSSYDIIIADVHLGDGLVFDALREANLKNSKLIFTTSHSEYAIEAFKFSALSYLLKPYSDNELKTEVLRTLDLIQQENYYKQIEVFFHNLQSQQQSQRIVLKNHDLTHVVDLQDIYYAQADNNYTHFFCSGNKKVLVSKSLKTFEEQLSKKQFFRCHHSYLINLNRIKALHKSADAVILDDDSTIPVASRKKKLLQELLNF</sequence>
<evidence type="ECO:0000259" key="3">
    <source>
        <dbReference type="PROSITE" id="PS50930"/>
    </source>
</evidence>
<gene>
    <name evidence="4" type="ORF">H7F21_01455</name>
</gene>
<comment type="caution">
    <text evidence="4">The sequence shown here is derived from an EMBL/GenBank/DDBJ whole genome shotgun (WGS) entry which is preliminary data.</text>
</comment>
<protein>
    <submittedName>
        <fullName evidence="4">Response regulator transcription factor</fullName>
    </submittedName>
</protein>
<dbReference type="Pfam" id="PF00072">
    <property type="entry name" value="Response_reg"/>
    <property type="match status" value="1"/>
</dbReference>
<dbReference type="SMART" id="SM00850">
    <property type="entry name" value="LytTR"/>
    <property type="match status" value="1"/>
</dbReference>
<dbReference type="InterPro" id="IPR007492">
    <property type="entry name" value="LytTR_DNA-bd_dom"/>
</dbReference>
<name>A0A842ILA4_9FLAO</name>
<dbReference type="PROSITE" id="PS50930">
    <property type="entry name" value="HTH_LYTTR"/>
    <property type="match status" value="1"/>
</dbReference>
<proteinExistence type="predicted"/>
<dbReference type="SUPFAM" id="SSF52172">
    <property type="entry name" value="CheY-like"/>
    <property type="match status" value="1"/>
</dbReference>
<dbReference type="Proteomes" id="UP000533900">
    <property type="component" value="Unassembled WGS sequence"/>
</dbReference>
<feature type="modified residue" description="4-aspartylphosphate" evidence="1">
    <location>
        <position position="53"/>
    </location>
</feature>
<reference evidence="4" key="1">
    <citation type="submission" date="2020-08" db="EMBL/GenBank/DDBJ databases">
        <title>Winogradskyella ouciana sp. nov., isolated from the hadal seawater of the Mariana Trench.</title>
        <authorList>
            <person name="He X."/>
        </authorList>
    </citation>
    <scope>NUCLEOTIDE SEQUENCE [LARGE SCALE GENOMIC DNA]</scope>
    <source>
        <strain evidence="4">KCTC 52348</strain>
    </source>
</reference>
<dbReference type="Pfam" id="PF04397">
    <property type="entry name" value="LytTR"/>
    <property type="match status" value="1"/>
</dbReference>
<feature type="domain" description="HTH LytTR-type" evidence="3">
    <location>
        <begin position="142"/>
        <end position="244"/>
    </location>
</feature>
<evidence type="ECO:0000259" key="2">
    <source>
        <dbReference type="PROSITE" id="PS50110"/>
    </source>
</evidence>
<dbReference type="Gene3D" id="3.40.50.2300">
    <property type="match status" value="1"/>
</dbReference>
<dbReference type="GO" id="GO:0000156">
    <property type="term" value="F:phosphorelay response regulator activity"/>
    <property type="evidence" value="ECO:0007669"/>
    <property type="project" value="InterPro"/>
</dbReference>
<dbReference type="InterPro" id="IPR011006">
    <property type="entry name" value="CheY-like_superfamily"/>
</dbReference>
<evidence type="ECO:0000313" key="5">
    <source>
        <dbReference type="Proteomes" id="UP000533900"/>
    </source>
</evidence>
<dbReference type="PANTHER" id="PTHR37299:SF1">
    <property type="entry name" value="STAGE 0 SPORULATION PROTEIN A HOMOLOG"/>
    <property type="match status" value="1"/>
</dbReference>
<dbReference type="SMART" id="SM00448">
    <property type="entry name" value="REC"/>
    <property type="match status" value="1"/>
</dbReference>
<organism evidence="4 5">
    <name type="scientific">Winogradskyella flava</name>
    <dbReference type="NCBI Taxonomy" id="1884876"/>
    <lineage>
        <taxon>Bacteria</taxon>
        <taxon>Pseudomonadati</taxon>
        <taxon>Bacteroidota</taxon>
        <taxon>Flavobacteriia</taxon>
        <taxon>Flavobacteriales</taxon>
        <taxon>Flavobacteriaceae</taxon>
        <taxon>Winogradskyella</taxon>
    </lineage>
</organism>
<dbReference type="GO" id="GO:0003677">
    <property type="term" value="F:DNA binding"/>
    <property type="evidence" value="ECO:0007669"/>
    <property type="project" value="InterPro"/>
</dbReference>
<dbReference type="InterPro" id="IPR046947">
    <property type="entry name" value="LytR-like"/>
</dbReference>
<dbReference type="InterPro" id="IPR001789">
    <property type="entry name" value="Sig_transdc_resp-reg_receiver"/>
</dbReference>
<evidence type="ECO:0000256" key="1">
    <source>
        <dbReference type="PROSITE-ProRule" id="PRU00169"/>
    </source>
</evidence>
<keyword evidence="1" id="KW-0597">Phosphoprotein</keyword>
<keyword evidence="5" id="KW-1185">Reference proteome</keyword>
<dbReference type="EMBL" id="JACLCP010000001">
    <property type="protein sequence ID" value="MBC2843740.1"/>
    <property type="molecule type" value="Genomic_DNA"/>
</dbReference>